<proteinExistence type="predicted"/>
<evidence type="ECO:0000256" key="6">
    <source>
        <dbReference type="SAM" id="MobiDB-lite"/>
    </source>
</evidence>
<feature type="binding site" evidence="5">
    <location>
        <position position="205"/>
    </location>
    <ligand>
        <name>ATP</name>
        <dbReference type="ChEBI" id="CHEBI:30616"/>
    </ligand>
</feature>
<feature type="region of interest" description="Disordered" evidence="6">
    <location>
        <begin position="48"/>
        <end position="87"/>
    </location>
</feature>
<dbReference type="PROSITE" id="PS00107">
    <property type="entry name" value="PROTEIN_KINASE_ATP"/>
    <property type="match status" value="1"/>
</dbReference>
<comment type="caution">
    <text evidence="9">The sequence shown here is derived from an EMBL/GenBank/DDBJ whole genome shotgun (WGS) entry which is preliminary data.</text>
</comment>
<dbReference type="PROSITE" id="PS50011">
    <property type="entry name" value="PROTEIN_KINASE_DOM"/>
    <property type="match status" value="1"/>
</dbReference>
<evidence type="ECO:0000313" key="9">
    <source>
        <dbReference type="EMBL" id="PRQ07361.1"/>
    </source>
</evidence>
<feature type="region of interest" description="Disordered" evidence="6">
    <location>
        <begin position="494"/>
        <end position="569"/>
    </location>
</feature>
<dbReference type="EC" id="2.7.11.1" evidence="9"/>
<feature type="transmembrane region" description="Helical" evidence="7">
    <location>
        <begin position="575"/>
        <end position="596"/>
    </location>
</feature>
<gene>
    <name evidence="9" type="primary">pknB_10</name>
    <name evidence="9" type="ORF">ENSA7_30730</name>
</gene>
<dbReference type="PROSITE" id="PS00108">
    <property type="entry name" value="PROTEIN_KINASE_ST"/>
    <property type="match status" value="1"/>
</dbReference>
<evidence type="ECO:0000259" key="8">
    <source>
        <dbReference type="PROSITE" id="PS50011"/>
    </source>
</evidence>
<feature type="domain" description="Protein kinase" evidence="8">
    <location>
        <begin position="176"/>
        <end position="445"/>
    </location>
</feature>
<dbReference type="Proteomes" id="UP000238823">
    <property type="component" value="Unassembled WGS sequence"/>
</dbReference>
<feature type="compositionally biased region" description="Basic and acidic residues" evidence="6">
    <location>
        <begin position="513"/>
        <end position="522"/>
    </location>
</feature>
<keyword evidence="2 5" id="KW-0547">Nucleotide-binding</keyword>
<feature type="region of interest" description="Disordered" evidence="6">
    <location>
        <begin position="673"/>
        <end position="698"/>
    </location>
</feature>
<sequence length="698" mass="72868">MRVCPHCGARYEGEPSFCPMDGSPLGELTSPSVGASASGSVLRWVPPESDAEVDRVQPASERVGSGPLRVGSGPLRAGSGPIRVGSGPLRVGASSGSGMGAGMGAVGTLAAVPPREPSSSGVAKIGPQASNPGWHAPQDGSAAVATEGWRLPSSFDSSLDAGEEERLLGVVLGDRYRVEHQIGAGGMGLVYKAVHLLIGRDLAIKVLRRRYSQKPEVAKRFEQEARIASSVKHTNVVDILDYGTTPGGSPYCVMEFLAGRSLARELAQTGPIDPARAVGIACDMARGLAAAHRAGVIHRDLKPDNVFLVSASDAAAEQVKLLDFGIAQILRRKVRLTAVGAIVGTPEYMSPEQARGDELDARSDLYALGIVLFEALTGRVPLSADSPTGTMSKQVFELAPRLREVDPRLAAYPSLEAAVAKLLAKNRDERPSSALEAAQLIQAAATNDLEPASDARGHAVQAGWAQPHAPPPVVAEQDIVRRATIMIGSGSVARAHDTELDGPATGSFSAKPGKLEAPEPKDPRKRPSIIIRDGVPSKVRPPPPAGTPLVSRTPTPESTRPLGKPPRGGIRGRHAPLILVALGAAIFAALVTIGFMRWLQRRDARASGATGSIESGPSVLGERVHEDGRVAARAGRVGPDRANTPTNAAVEGRTRGIEQPQCVAAHSRMTGGGAVLRDPAMPTKLNVPNSRPDENTVG</sequence>
<name>A0A2S9YQI6_9BACT</name>
<keyword evidence="4 5" id="KW-0067">ATP-binding</keyword>
<accession>A0A2S9YQI6</accession>
<protein>
    <submittedName>
        <fullName evidence="9">Serine/threonine-protein kinase PknB</fullName>
        <ecNumber evidence="9">2.7.11.1</ecNumber>
    </submittedName>
</protein>
<dbReference type="GO" id="GO:0004674">
    <property type="term" value="F:protein serine/threonine kinase activity"/>
    <property type="evidence" value="ECO:0007669"/>
    <property type="project" value="UniProtKB-EC"/>
</dbReference>
<feature type="region of interest" description="Disordered" evidence="6">
    <location>
        <begin position="451"/>
        <end position="471"/>
    </location>
</feature>
<dbReference type="GO" id="GO:0005524">
    <property type="term" value="F:ATP binding"/>
    <property type="evidence" value="ECO:0007669"/>
    <property type="project" value="UniProtKB-UniRule"/>
</dbReference>
<keyword evidence="3 9" id="KW-0418">Kinase</keyword>
<dbReference type="CDD" id="cd14014">
    <property type="entry name" value="STKc_PknB_like"/>
    <property type="match status" value="1"/>
</dbReference>
<keyword evidence="7" id="KW-1133">Transmembrane helix</keyword>
<keyword evidence="7" id="KW-0812">Transmembrane</keyword>
<evidence type="ECO:0000256" key="7">
    <source>
        <dbReference type="SAM" id="Phobius"/>
    </source>
</evidence>
<evidence type="ECO:0000256" key="4">
    <source>
        <dbReference type="ARBA" id="ARBA00022840"/>
    </source>
</evidence>
<evidence type="ECO:0000256" key="3">
    <source>
        <dbReference type="ARBA" id="ARBA00022777"/>
    </source>
</evidence>
<dbReference type="PANTHER" id="PTHR43289">
    <property type="entry name" value="MITOGEN-ACTIVATED PROTEIN KINASE KINASE KINASE 20-RELATED"/>
    <property type="match status" value="1"/>
</dbReference>
<dbReference type="SMART" id="SM00220">
    <property type="entry name" value="S_TKc"/>
    <property type="match status" value="1"/>
</dbReference>
<dbReference type="InterPro" id="IPR011009">
    <property type="entry name" value="Kinase-like_dom_sf"/>
</dbReference>
<keyword evidence="7" id="KW-0472">Membrane</keyword>
<dbReference type="Gene3D" id="1.10.510.10">
    <property type="entry name" value="Transferase(Phosphotransferase) domain 1"/>
    <property type="match status" value="1"/>
</dbReference>
<dbReference type="AlphaFoldDB" id="A0A2S9YQI6"/>
<dbReference type="EMBL" id="PVNL01000057">
    <property type="protein sequence ID" value="PRQ07361.1"/>
    <property type="molecule type" value="Genomic_DNA"/>
</dbReference>
<dbReference type="Pfam" id="PF00069">
    <property type="entry name" value="Pkinase"/>
    <property type="match status" value="1"/>
</dbReference>
<dbReference type="Gene3D" id="3.30.200.20">
    <property type="entry name" value="Phosphorylase Kinase, domain 1"/>
    <property type="match status" value="1"/>
</dbReference>
<evidence type="ECO:0000256" key="2">
    <source>
        <dbReference type="ARBA" id="ARBA00022741"/>
    </source>
</evidence>
<evidence type="ECO:0000256" key="1">
    <source>
        <dbReference type="ARBA" id="ARBA00022679"/>
    </source>
</evidence>
<dbReference type="PANTHER" id="PTHR43289:SF6">
    <property type="entry name" value="SERINE_THREONINE-PROTEIN KINASE NEKL-3"/>
    <property type="match status" value="1"/>
</dbReference>
<dbReference type="InterPro" id="IPR008271">
    <property type="entry name" value="Ser/Thr_kinase_AS"/>
</dbReference>
<organism evidence="9 10">
    <name type="scientific">Enhygromyxa salina</name>
    <dbReference type="NCBI Taxonomy" id="215803"/>
    <lineage>
        <taxon>Bacteria</taxon>
        <taxon>Pseudomonadati</taxon>
        <taxon>Myxococcota</taxon>
        <taxon>Polyangia</taxon>
        <taxon>Nannocystales</taxon>
        <taxon>Nannocystaceae</taxon>
        <taxon>Enhygromyxa</taxon>
    </lineage>
</organism>
<evidence type="ECO:0000313" key="10">
    <source>
        <dbReference type="Proteomes" id="UP000238823"/>
    </source>
</evidence>
<dbReference type="SUPFAM" id="SSF56112">
    <property type="entry name" value="Protein kinase-like (PK-like)"/>
    <property type="match status" value="1"/>
</dbReference>
<evidence type="ECO:0000256" key="5">
    <source>
        <dbReference type="PROSITE-ProRule" id="PRU10141"/>
    </source>
</evidence>
<keyword evidence="1 9" id="KW-0808">Transferase</keyword>
<dbReference type="InterPro" id="IPR000719">
    <property type="entry name" value="Prot_kinase_dom"/>
</dbReference>
<dbReference type="InterPro" id="IPR017441">
    <property type="entry name" value="Protein_kinase_ATP_BS"/>
</dbReference>
<reference evidence="9 10" key="1">
    <citation type="submission" date="2018-03" db="EMBL/GenBank/DDBJ databases">
        <title>Draft Genome Sequences of the Obligatory Marine Myxobacteria Enhygromyxa salina SWB007.</title>
        <authorList>
            <person name="Poehlein A."/>
            <person name="Moghaddam J.A."/>
            <person name="Harms H."/>
            <person name="Alanjari M."/>
            <person name="Koenig G.M."/>
            <person name="Daniel R."/>
            <person name="Schaeberle T.F."/>
        </authorList>
    </citation>
    <scope>NUCLEOTIDE SEQUENCE [LARGE SCALE GENOMIC DNA]</scope>
    <source>
        <strain evidence="9 10">SWB007</strain>
    </source>
</reference>